<gene>
    <name evidence="5" type="ORF">HGA07_10255</name>
</gene>
<organism evidence="5 6">
    <name type="scientific">Nocardia veterana</name>
    <dbReference type="NCBI Taxonomy" id="132249"/>
    <lineage>
        <taxon>Bacteria</taxon>
        <taxon>Bacillati</taxon>
        <taxon>Actinomycetota</taxon>
        <taxon>Actinomycetes</taxon>
        <taxon>Mycobacteriales</taxon>
        <taxon>Nocardiaceae</taxon>
        <taxon>Nocardia</taxon>
    </lineage>
</organism>
<dbReference type="Pfam" id="PF13399">
    <property type="entry name" value="LytR_C"/>
    <property type="match status" value="1"/>
</dbReference>
<dbReference type="InterPro" id="IPR027381">
    <property type="entry name" value="LytR/CpsA/Psr_C"/>
</dbReference>
<evidence type="ECO:0000256" key="1">
    <source>
        <dbReference type="ARBA" id="ARBA00006068"/>
    </source>
</evidence>
<sequence length="538" mass="55086">MSLRPGFPNGGRARVEKEYGVPQNRSVSSPPPRGAGAPLPGGRIPRARGVRPSSPPGVNRPGRLLAVAAAAVVFIVTGFGWHSVDTLISGIERIGNLGLGGGHDGAVDILMVGIDSRTDAHGNPLSDQERAMLHAGDEVGTNTDTIVLVRVPNDGRSATAISIPRDSYVDIPGIGKGKINSAYGATKENARQKLADQGLSDAQIEEKSTQAGRQALIKSVANLTGITVDHYAEVGLLGFVLLTDAVGGVDVCLNNAVDEPLSGADFPAGEQRLGGAQALSFVRQRHDLPRGDLDRIVRQQVFMASLVGKALNARILANPGKLRELSDAVGRTIVLDEDWDVVAFMHQLQDLSGGRVNFETIPVQDLNGTTADGESVVKVDPKSVKSYVAAAVGGKVDDRGGDEAVAPSAVTADIYNAGSTGGLAGQVAQALQGKGFHTGTVGNWPGSPVRSSRVLAAATSDAKAKAVAEALGGLTVITDPAVPEGAVRVVLADDYSGPGSASGSLFDLSGTSPASGSATPVPPAPPIDAGQNGPKCVN</sequence>
<dbReference type="InterPro" id="IPR050922">
    <property type="entry name" value="LytR/CpsA/Psr_CW_biosynth"/>
</dbReference>
<protein>
    <submittedName>
        <fullName evidence="5">LCP family protein</fullName>
    </submittedName>
</protein>
<name>A0A7X6LYD7_9NOCA</name>
<feature type="compositionally biased region" description="Low complexity" evidence="2">
    <location>
        <begin position="34"/>
        <end position="44"/>
    </location>
</feature>
<evidence type="ECO:0000256" key="2">
    <source>
        <dbReference type="SAM" id="MobiDB-lite"/>
    </source>
</evidence>
<dbReference type="EMBL" id="JAAXPE010000007">
    <property type="protein sequence ID" value="NKY86007.1"/>
    <property type="molecule type" value="Genomic_DNA"/>
</dbReference>
<evidence type="ECO:0000313" key="6">
    <source>
        <dbReference type="Proteomes" id="UP000523447"/>
    </source>
</evidence>
<dbReference type="AlphaFoldDB" id="A0A7X6LYD7"/>
<dbReference type="NCBIfam" id="TIGR00350">
    <property type="entry name" value="lytR_cpsA_psr"/>
    <property type="match status" value="1"/>
</dbReference>
<evidence type="ECO:0000313" key="5">
    <source>
        <dbReference type="EMBL" id="NKY86007.1"/>
    </source>
</evidence>
<feature type="region of interest" description="Disordered" evidence="2">
    <location>
        <begin position="503"/>
        <end position="538"/>
    </location>
</feature>
<dbReference type="Proteomes" id="UP000523447">
    <property type="component" value="Unassembled WGS sequence"/>
</dbReference>
<dbReference type="Gene3D" id="3.40.630.190">
    <property type="entry name" value="LCP protein"/>
    <property type="match status" value="1"/>
</dbReference>
<dbReference type="InterPro" id="IPR004474">
    <property type="entry name" value="LytR_CpsA_psr"/>
</dbReference>
<feature type="compositionally biased region" description="Polar residues" evidence="2">
    <location>
        <begin position="503"/>
        <end position="518"/>
    </location>
</feature>
<dbReference type="CDD" id="cd21372">
    <property type="entry name" value="cwf21_CWC21-like"/>
    <property type="match status" value="1"/>
</dbReference>
<feature type="domain" description="Cell envelope-related transcriptional attenuator" evidence="3">
    <location>
        <begin position="142"/>
        <end position="310"/>
    </location>
</feature>
<accession>A0A7X6LYD7</accession>
<feature type="domain" description="LytR/CpsA/Psr regulator C-terminal" evidence="4">
    <location>
        <begin position="410"/>
        <end position="495"/>
    </location>
</feature>
<keyword evidence="6" id="KW-1185">Reference proteome</keyword>
<proteinExistence type="inferred from homology"/>
<dbReference type="PANTHER" id="PTHR33392:SF6">
    <property type="entry name" value="POLYISOPRENYL-TEICHOIC ACID--PEPTIDOGLYCAN TEICHOIC ACID TRANSFERASE TAGU"/>
    <property type="match status" value="1"/>
</dbReference>
<evidence type="ECO:0000259" key="4">
    <source>
        <dbReference type="Pfam" id="PF13399"/>
    </source>
</evidence>
<dbReference type="Pfam" id="PF03816">
    <property type="entry name" value="LytR_cpsA_psr"/>
    <property type="match status" value="1"/>
</dbReference>
<reference evidence="5 6" key="1">
    <citation type="submission" date="2020-04" db="EMBL/GenBank/DDBJ databases">
        <title>MicrobeNet Type strains.</title>
        <authorList>
            <person name="Nicholson A.C."/>
        </authorList>
    </citation>
    <scope>NUCLEOTIDE SEQUENCE [LARGE SCALE GENOMIC DNA]</scope>
    <source>
        <strain evidence="5 6">DSM 44445</strain>
    </source>
</reference>
<dbReference type="PANTHER" id="PTHR33392">
    <property type="entry name" value="POLYISOPRENYL-TEICHOIC ACID--PEPTIDOGLYCAN TEICHOIC ACID TRANSFERASE TAGU"/>
    <property type="match status" value="1"/>
</dbReference>
<comment type="similarity">
    <text evidence="1">Belongs to the LytR/CpsA/Psr (LCP) family.</text>
</comment>
<dbReference type="Gene3D" id="3.30.70.2390">
    <property type="match status" value="1"/>
</dbReference>
<evidence type="ECO:0000259" key="3">
    <source>
        <dbReference type="Pfam" id="PF03816"/>
    </source>
</evidence>
<comment type="caution">
    <text evidence="5">The sequence shown here is derived from an EMBL/GenBank/DDBJ whole genome shotgun (WGS) entry which is preliminary data.</text>
</comment>
<feature type="region of interest" description="Disordered" evidence="2">
    <location>
        <begin position="1"/>
        <end position="59"/>
    </location>
</feature>